<dbReference type="Gene3D" id="3.30.1330.60">
    <property type="entry name" value="OmpA-like domain"/>
    <property type="match status" value="1"/>
</dbReference>
<proteinExistence type="predicted"/>
<dbReference type="STRING" id="257708.RGI145_19155"/>
<keyword evidence="5" id="KW-1133">Transmembrane helix</keyword>
<dbReference type="InterPro" id="IPR006664">
    <property type="entry name" value="OMP_bac"/>
</dbReference>
<reference evidence="7 8" key="1">
    <citation type="submission" date="2016-05" db="EMBL/GenBank/DDBJ databases">
        <title>Complete Genome and Methylome Analysis of Psychrotrophic Bacterial Isolates from Antarctic Lake Untersee.</title>
        <authorList>
            <person name="Fomenkov A."/>
            <person name="Akimov V.N."/>
            <person name="Vasilyeva L.V."/>
            <person name="Andersen D."/>
            <person name="Vincze T."/>
            <person name="Roberts R.J."/>
        </authorList>
    </citation>
    <scope>NUCLEOTIDE SEQUENCE [LARGE SCALE GENOMIC DNA]</scope>
    <source>
        <strain evidence="7 8">U14-5</strain>
    </source>
</reference>
<evidence type="ECO:0000256" key="1">
    <source>
        <dbReference type="ARBA" id="ARBA00004442"/>
    </source>
</evidence>
<accession>A0A1L7AJI2</accession>
<dbReference type="KEGG" id="rgi:RGI145_19155"/>
<dbReference type="PANTHER" id="PTHR30329:SF21">
    <property type="entry name" value="LIPOPROTEIN YIAD-RELATED"/>
    <property type="match status" value="1"/>
</dbReference>
<keyword evidence="2 4" id="KW-0472">Membrane</keyword>
<protein>
    <recommendedName>
        <fullName evidence="6">OmpA-like domain-containing protein</fullName>
    </recommendedName>
</protein>
<dbReference type="CDD" id="cd07185">
    <property type="entry name" value="OmpA_C-like"/>
    <property type="match status" value="1"/>
</dbReference>
<keyword evidence="3" id="KW-0998">Cell outer membrane</keyword>
<dbReference type="PANTHER" id="PTHR30329">
    <property type="entry name" value="STATOR ELEMENT OF FLAGELLAR MOTOR COMPLEX"/>
    <property type="match status" value="1"/>
</dbReference>
<organism evidence="7 8">
    <name type="scientific">Roseomonas gilardii</name>
    <dbReference type="NCBI Taxonomy" id="257708"/>
    <lineage>
        <taxon>Bacteria</taxon>
        <taxon>Pseudomonadati</taxon>
        <taxon>Pseudomonadota</taxon>
        <taxon>Alphaproteobacteria</taxon>
        <taxon>Acetobacterales</taxon>
        <taxon>Roseomonadaceae</taxon>
        <taxon>Roseomonas</taxon>
    </lineage>
</organism>
<dbReference type="PROSITE" id="PS51123">
    <property type="entry name" value="OMPA_2"/>
    <property type="match status" value="1"/>
</dbReference>
<dbReference type="InterPro" id="IPR050330">
    <property type="entry name" value="Bact_OuterMem_StrucFunc"/>
</dbReference>
<evidence type="ECO:0000256" key="5">
    <source>
        <dbReference type="SAM" id="Phobius"/>
    </source>
</evidence>
<evidence type="ECO:0000256" key="2">
    <source>
        <dbReference type="ARBA" id="ARBA00023136"/>
    </source>
</evidence>
<dbReference type="Gene3D" id="3.40.1520.20">
    <property type="match status" value="1"/>
</dbReference>
<evidence type="ECO:0000256" key="4">
    <source>
        <dbReference type="PROSITE-ProRule" id="PRU00473"/>
    </source>
</evidence>
<dbReference type="GO" id="GO:0009279">
    <property type="term" value="C:cell outer membrane"/>
    <property type="evidence" value="ECO:0007669"/>
    <property type="project" value="UniProtKB-SubCell"/>
</dbReference>
<dbReference type="PRINTS" id="PR01021">
    <property type="entry name" value="OMPADOMAIN"/>
</dbReference>
<feature type="transmembrane region" description="Helical" evidence="5">
    <location>
        <begin position="21"/>
        <end position="39"/>
    </location>
</feature>
<name>A0A1L7AJI2_9PROT</name>
<evidence type="ECO:0000256" key="3">
    <source>
        <dbReference type="ARBA" id="ARBA00023237"/>
    </source>
</evidence>
<gene>
    <name evidence="7" type="ORF">RGI145_19155</name>
</gene>
<evidence type="ECO:0000313" key="8">
    <source>
        <dbReference type="Proteomes" id="UP000185494"/>
    </source>
</evidence>
<feature type="domain" description="OmpA-like" evidence="6">
    <location>
        <begin position="251"/>
        <end position="367"/>
    </location>
</feature>
<dbReference type="EMBL" id="CP015583">
    <property type="protein sequence ID" value="APT58911.1"/>
    <property type="molecule type" value="Genomic_DNA"/>
</dbReference>
<comment type="subcellular location">
    <subcellularLocation>
        <location evidence="1">Cell outer membrane</location>
    </subcellularLocation>
</comment>
<dbReference type="SUPFAM" id="SSF103088">
    <property type="entry name" value="OmpA-like"/>
    <property type="match status" value="1"/>
</dbReference>
<keyword evidence="5" id="KW-0812">Transmembrane</keyword>
<dbReference type="eggNOG" id="COG2885">
    <property type="taxonomic scope" value="Bacteria"/>
</dbReference>
<evidence type="ECO:0000259" key="6">
    <source>
        <dbReference type="PROSITE" id="PS51123"/>
    </source>
</evidence>
<dbReference type="Pfam" id="PF00691">
    <property type="entry name" value="OmpA"/>
    <property type="match status" value="1"/>
</dbReference>
<dbReference type="InterPro" id="IPR036737">
    <property type="entry name" value="OmpA-like_sf"/>
</dbReference>
<dbReference type="InterPro" id="IPR006665">
    <property type="entry name" value="OmpA-like"/>
</dbReference>
<sequence length="367" mass="38327">MYMVADHPRIRTTEDSADRTGWPAAAAILFFGLLGAWLMSRGPAEHEAPVPVAARPAHPPSAPPVAAPLPPTVGPAPAPSAAIPPATVPVAPGVAVVPATPPAANPALAPLARLFLDYDGTVWRATGRLPDEASLHRVAETLNAAFGTAAVRTDLVIDPAAGPAPWMGWFGQTLSALRLPGLRALFQPGQLRIGGSLPDAERDRVIATLRAQLPDSLRIAPLPDATGLRVEDATAASMRALSTLPASFSPAMLVQALNLSIVNFPTAGAEIPPDSLPLIREAAARLRQLPPGTVIEVSGHTDNTGDPEINRTLSQRRAEAVRAALVADGVPADQLVARGYGSDQPVADNATEDGRFRNRRIEYRVGG</sequence>
<dbReference type="AlphaFoldDB" id="A0A1L7AJI2"/>
<evidence type="ECO:0000313" key="7">
    <source>
        <dbReference type="EMBL" id="APT58911.1"/>
    </source>
</evidence>
<dbReference type="PRINTS" id="PR01023">
    <property type="entry name" value="NAFLGMOTY"/>
</dbReference>
<dbReference type="Proteomes" id="UP000185494">
    <property type="component" value="Chromosome 1"/>
</dbReference>